<keyword evidence="2" id="KW-0442">Lipid degradation</keyword>
<evidence type="ECO:0008006" key="7">
    <source>
        <dbReference type="Google" id="ProtNLM"/>
    </source>
</evidence>
<evidence type="ECO:0000256" key="2">
    <source>
        <dbReference type="ARBA" id="ARBA00022963"/>
    </source>
</evidence>
<dbReference type="PROSITE" id="PS51257">
    <property type="entry name" value="PROKAR_LIPOPROTEIN"/>
    <property type="match status" value="1"/>
</dbReference>
<evidence type="ECO:0000256" key="1">
    <source>
        <dbReference type="ARBA" id="ARBA00022801"/>
    </source>
</evidence>
<feature type="signal peptide" evidence="4">
    <location>
        <begin position="1"/>
        <end position="20"/>
    </location>
</feature>
<dbReference type="GO" id="GO:0003847">
    <property type="term" value="F:1-alkyl-2-acetylglycerophosphocholine esterase activity"/>
    <property type="evidence" value="ECO:0007669"/>
    <property type="project" value="TreeGrafter"/>
</dbReference>
<dbReference type="InterPro" id="IPR029058">
    <property type="entry name" value="AB_hydrolase_fold"/>
</dbReference>
<dbReference type="PANTHER" id="PTHR10272:SF0">
    <property type="entry name" value="PLATELET-ACTIVATING FACTOR ACETYLHYDROLASE"/>
    <property type="match status" value="1"/>
</dbReference>
<reference evidence="6" key="1">
    <citation type="submission" date="2016-10" db="EMBL/GenBank/DDBJ databases">
        <authorList>
            <person name="Varghese N."/>
            <person name="Submissions S."/>
        </authorList>
    </citation>
    <scope>NUCLEOTIDE SEQUENCE [LARGE SCALE GENOMIC DNA]</scope>
    <source>
        <strain evidence="6">DSM 45245</strain>
    </source>
</reference>
<gene>
    <name evidence="5" type="ORF">SAMN05444365_101213</name>
</gene>
<protein>
    <recommendedName>
        <fullName evidence="7">Alpha/beta hydrolase family protein</fullName>
    </recommendedName>
</protein>
<dbReference type="Proteomes" id="UP000242415">
    <property type="component" value="Unassembled WGS sequence"/>
</dbReference>
<keyword evidence="6" id="KW-1185">Reference proteome</keyword>
<dbReference type="GO" id="GO:0016042">
    <property type="term" value="P:lipid catabolic process"/>
    <property type="evidence" value="ECO:0007669"/>
    <property type="project" value="UniProtKB-KW"/>
</dbReference>
<keyword evidence="3" id="KW-0443">Lipid metabolism</keyword>
<dbReference type="AlphaFoldDB" id="A0A1H3FZ10"/>
<dbReference type="PANTHER" id="PTHR10272">
    <property type="entry name" value="PLATELET-ACTIVATING FACTOR ACETYLHYDROLASE"/>
    <property type="match status" value="1"/>
</dbReference>
<keyword evidence="1" id="KW-0378">Hydrolase</keyword>
<evidence type="ECO:0000313" key="6">
    <source>
        <dbReference type="Proteomes" id="UP000242415"/>
    </source>
</evidence>
<feature type="chain" id="PRO_5039610330" description="Alpha/beta hydrolase family protein" evidence="4">
    <location>
        <begin position="21"/>
        <end position="304"/>
    </location>
</feature>
<keyword evidence="4" id="KW-0732">Signal</keyword>
<proteinExistence type="predicted"/>
<dbReference type="RefSeq" id="WP_245736254.1">
    <property type="nucleotide sequence ID" value="NZ_FNPH01000001.1"/>
</dbReference>
<sequence length="304" mass="32104">MQVNRLVTAFLALLMPVALAACGQAIAAPTPGPAAAPHQPYPVGVRTLTFGRGIARPLPTIAWYPAASGAVGAAPRRDAALADGRFPIVLYSHGLHSMPAHHAAITTRWAAAGFVVVAPAYPYTNLRTARFDRADVRNQPADGWHVLTQVSRLDRVAGDPFAGHLDTTRLGAAGHSAGGFTTAGLFTPGHDARLRGGIVIAGGMRDTFGGPPAAMLFVHGGADPTVLPSTGRSAYDRVPWPKAFLTVTGQRHGEYMGPGHPGFDQFMGTATDFLRWALYGDPQARRRIPADARRGGVTQWTGRI</sequence>
<dbReference type="EMBL" id="FNPH01000001">
    <property type="protein sequence ID" value="SDX96216.1"/>
    <property type="molecule type" value="Genomic_DNA"/>
</dbReference>
<dbReference type="SUPFAM" id="SSF53474">
    <property type="entry name" value="alpha/beta-Hydrolases"/>
    <property type="match status" value="1"/>
</dbReference>
<evidence type="ECO:0000313" key="5">
    <source>
        <dbReference type="EMBL" id="SDX96216.1"/>
    </source>
</evidence>
<evidence type="ECO:0000256" key="3">
    <source>
        <dbReference type="ARBA" id="ARBA00023098"/>
    </source>
</evidence>
<dbReference type="STRING" id="405436.SAMN05444365_101213"/>
<evidence type="ECO:0000256" key="4">
    <source>
        <dbReference type="SAM" id="SignalP"/>
    </source>
</evidence>
<organism evidence="5 6">
    <name type="scientific">Micromonospora pattaloongensis</name>
    <dbReference type="NCBI Taxonomy" id="405436"/>
    <lineage>
        <taxon>Bacteria</taxon>
        <taxon>Bacillati</taxon>
        <taxon>Actinomycetota</taxon>
        <taxon>Actinomycetes</taxon>
        <taxon>Micromonosporales</taxon>
        <taxon>Micromonosporaceae</taxon>
        <taxon>Micromonospora</taxon>
    </lineage>
</organism>
<accession>A0A1H3FZ10</accession>
<name>A0A1H3FZ10_9ACTN</name>
<dbReference type="Gene3D" id="3.40.50.1820">
    <property type="entry name" value="alpha/beta hydrolase"/>
    <property type="match status" value="1"/>
</dbReference>